<dbReference type="EMBL" id="BPVZ01000006">
    <property type="protein sequence ID" value="GKU92860.1"/>
    <property type="molecule type" value="Genomic_DNA"/>
</dbReference>
<protein>
    <recommendedName>
        <fullName evidence="3">Transposase</fullName>
    </recommendedName>
</protein>
<dbReference type="Proteomes" id="UP001054252">
    <property type="component" value="Unassembled WGS sequence"/>
</dbReference>
<evidence type="ECO:0000313" key="2">
    <source>
        <dbReference type="Proteomes" id="UP001054252"/>
    </source>
</evidence>
<reference evidence="1 2" key="1">
    <citation type="journal article" date="2021" name="Commun. Biol.">
        <title>The genome of Shorea leprosula (Dipterocarpaceae) highlights the ecological relevance of drought in aseasonal tropical rainforests.</title>
        <authorList>
            <person name="Ng K.K.S."/>
            <person name="Kobayashi M.J."/>
            <person name="Fawcett J.A."/>
            <person name="Hatakeyama M."/>
            <person name="Paape T."/>
            <person name="Ng C.H."/>
            <person name="Ang C.C."/>
            <person name="Tnah L.H."/>
            <person name="Lee C.T."/>
            <person name="Nishiyama T."/>
            <person name="Sese J."/>
            <person name="O'Brien M.J."/>
            <person name="Copetti D."/>
            <person name="Mohd Noor M.I."/>
            <person name="Ong R.C."/>
            <person name="Putra M."/>
            <person name="Sireger I.Z."/>
            <person name="Indrioko S."/>
            <person name="Kosugi Y."/>
            <person name="Izuno A."/>
            <person name="Isagi Y."/>
            <person name="Lee S.L."/>
            <person name="Shimizu K.K."/>
        </authorList>
    </citation>
    <scope>NUCLEOTIDE SEQUENCE [LARGE SCALE GENOMIC DNA]</scope>
    <source>
        <strain evidence="1">214</strain>
    </source>
</reference>
<evidence type="ECO:0000313" key="1">
    <source>
        <dbReference type="EMBL" id="GKU92860.1"/>
    </source>
</evidence>
<name>A0AAV5I6F2_9ROSI</name>
<gene>
    <name evidence="1" type="ORF">SLEP1_g6528</name>
</gene>
<keyword evidence="2" id="KW-1185">Reference proteome</keyword>
<comment type="caution">
    <text evidence="1">The sequence shown here is derived from an EMBL/GenBank/DDBJ whole genome shotgun (WGS) entry which is preliminary data.</text>
</comment>
<accession>A0AAV5I6F2</accession>
<dbReference type="AlphaFoldDB" id="A0AAV5I6F2"/>
<evidence type="ECO:0008006" key="3">
    <source>
        <dbReference type="Google" id="ProtNLM"/>
    </source>
</evidence>
<organism evidence="1 2">
    <name type="scientific">Rubroshorea leprosula</name>
    <dbReference type="NCBI Taxonomy" id="152421"/>
    <lineage>
        <taxon>Eukaryota</taxon>
        <taxon>Viridiplantae</taxon>
        <taxon>Streptophyta</taxon>
        <taxon>Embryophyta</taxon>
        <taxon>Tracheophyta</taxon>
        <taxon>Spermatophyta</taxon>
        <taxon>Magnoliopsida</taxon>
        <taxon>eudicotyledons</taxon>
        <taxon>Gunneridae</taxon>
        <taxon>Pentapetalae</taxon>
        <taxon>rosids</taxon>
        <taxon>malvids</taxon>
        <taxon>Malvales</taxon>
        <taxon>Dipterocarpaceae</taxon>
        <taxon>Rubroshorea</taxon>
    </lineage>
</organism>
<sequence>MFNLNLDETHYLFCGEMRVMPSRAIFNWFCDFSYFAIEELCQTKIE</sequence>
<proteinExistence type="predicted"/>